<comment type="caution">
    <text evidence="1">The sequence shown here is derived from an EMBL/GenBank/DDBJ whole genome shotgun (WGS) entry which is preliminary data.</text>
</comment>
<evidence type="ECO:0000313" key="2">
    <source>
        <dbReference type="Proteomes" id="UP000765509"/>
    </source>
</evidence>
<keyword evidence="2" id="KW-1185">Reference proteome</keyword>
<dbReference type="AlphaFoldDB" id="A0A9Q3EQD3"/>
<reference evidence="1" key="1">
    <citation type="submission" date="2021-03" db="EMBL/GenBank/DDBJ databases">
        <title>Draft genome sequence of rust myrtle Austropuccinia psidii MF-1, a brazilian biotype.</title>
        <authorList>
            <person name="Quecine M.C."/>
            <person name="Pachon D.M.R."/>
            <person name="Bonatelli M.L."/>
            <person name="Correr F.H."/>
            <person name="Franceschini L.M."/>
            <person name="Leite T.F."/>
            <person name="Margarido G.R.A."/>
            <person name="Almeida C.A."/>
            <person name="Ferrarezi J.A."/>
            <person name="Labate C.A."/>
        </authorList>
    </citation>
    <scope>NUCLEOTIDE SEQUENCE</scope>
    <source>
        <strain evidence="1">MF-1</strain>
    </source>
</reference>
<proteinExistence type="predicted"/>
<dbReference type="Proteomes" id="UP000765509">
    <property type="component" value="Unassembled WGS sequence"/>
</dbReference>
<accession>A0A9Q3EQD3</accession>
<evidence type="ECO:0000313" key="1">
    <source>
        <dbReference type="EMBL" id="MBW0523265.1"/>
    </source>
</evidence>
<dbReference type="EMBL" id="AVOT02030154">
    <property type="protein sequence ID" value="MBW0523265.1"/>
    <property type="molecule type" value="Genomic_DNA"/>
</dbReference>
<dbReference type="OrthoDB" id="2506261at2759"/>
<gene>
    <name evidence="1" type="ORF">O181_062980</name>
</gene>
<organism evidence="1 2">
    <name type="scientific">Austropuccinia psidii MF-1</name>
    <dbReference type="NCBI Taxonomy" id="1389203"/>
    <lineage>
        <taxon>Eukaryota</taxon>
        <taxon>Fungi</taxon>
        <taxon>Dikarya</taxon>
        <taxon>Basidiomycota</taxon>
        <taxon>Pucciniomycotina</taxon>
        <taxon>Pucciniomycetes</taxon>
        <taxon>Pucciniales</taxon>
        <taxon>Sphaerophragmiaceae</taxon>
        <taxon>Austropuccinia</taxon>
    </lineage>
</organism>
<protein>
    <submittedName>
        <fullName evidence="1">Uncharacterized protein</fullName>
    </submittedName>
</protein>
<sequence length="369" mass="40179">MVFNDSTIKIRTRVRSAIGRLRPSKSTLGLSTLQKNNNSHAEIPPPVPPILPLPESLSQRFLGSSFFDNLLDGRSSSKSVNSGLSLKLAPKVDNNDKDFNKLPILNQMLERQGLLNSPISVHLTTLLEDCNQHHLSSSTRSKLRTPTESLYSSSLACSAGPFTPELVPNPVGLSTPEFTATYSTTSDLRCFFPYTSPKKSPGAFKGQEFCSPTNITNTRKTFLVNSPDPSSPPLKMNVLPARRCLKRRGPNPCAQPISYQLLQSVMTKNGNSFASSKPSLQRLNMASPCFSSGSSDLDYSTPDGSPLDPIFVQKSAIADGGLKPLPTEAKILTLPMSFKYSKSTPKPSRSPISSFLTHGSHHLSIKNNF</sequence>
<name>A0A9Q3EQD3_9BASI</name>